<proteinExistence type="predicted"/>
<evidence type="ECO:0000313" key="2">
    <source>
        <dbReference type="Proteomes" id="UP000287651"/>
    </source>
</evidence>
<accession>A0A426XL62</accession>
<dbReference type="AlphaFoldDB" id="A0A426XL62"/>
<dbReference type="EMBL" id="AMZH03019564">
    <property type="protein sequence ID" value="RRT40206.1"/>
    <property type="molecule type" value="Genomic_DNA"/>
</dbReference>
<dbReference type="Proteomes" id="UP000287651">
    <property type="component" value="Unassembled WGS sequence"/>
</dbReference>
<protein>
    <submittedName>
        <fullName evidence="1">Uncharacterized protein</fullName>
    </submittedName>
</protein>
<comment type="caution">
    <text evidence="1">The sequence shown here is derived from an EMBL/GenBank/DDBJ whole genome shotgun (WGS) entry which is preliminary data.</text>
</comment>
<sequence length="116" mass="12875">MIGAIGELDYFSAYIRLREPNKSEDKTEAMSLAAPWYRRGGTSVESLIPCSYGERALVINGAEELENAEANSRYQDRGGRVEAKELHKTDVDGLLIKIAESEGLRIDARVLDQGMK</sequence>
<evidence type="ECO:0000313" key="1">
    <source>
        <dbReference type="EMBL" id="RRT40206.1"/>
    </source>
</evidence>
<reference evidence="1 2" key="1">
    <citation type="journal article" date="2014" name="Agronomy (Basel)">
        <title>A Draft Genome Sequence for Ensete ventricosum, the Drought-Tolerant Tree Against Hunger.</title>
        <authorList>
            <person name="Harrison J."/>
            <person name="Moore K.A."/>
            <person name="Paszkiewicz K."/>
            <person name="Jones T."/>
            <person name="Grant M."/>
            <person name="Ambacheew D."/>
            <person name="Muzemil S."/>
            <person name="Studholme D.J."/>
        </authorList>
    </citation>
    <scope>NUCLEOTIDE SEQUENCE [LARGE SCALE GENOMIC DNA]</scope>
</reference>
<gene>
    <name evidence="1" type="ORF">B296_00040884</name>
</gene>
<name>A0A426XL62_ENSVE</name>
<organism evidence="1 2">
    <name type="scientific">Ensete ventricosum</name>
    <name type="common">Abyssinian banana</name>
    <name type="synonym">Musa ensete</name>
    <dbReference type="NCBI Taxonomy" id="4639"/>
    <lineage>
        <taxon>Eukaryota</taxon>
        <taxon>Viridiplantae</taxon>
        <taxon>Streptophyta</taxon>
        <taxon>Embryophyta</taxon>
        <taxon>Tracheophyta</taxon>
        <taxon>Spermatophyta</taxon>
        <taxon>Magnoliopsida</taxon>
        <taxon>Liliopsida</taxon>
        <taxon>Zingiberales</taxon>
        <taxon>Musaceae</taxon>
        <taxon>Ensete</taxon>
    </lineage>
</organism>